<evidence type="ECO:0000259" key="1">
    <source>
        <dbReference type="Pfam" id="PF00501"/>
    </source>
</evidence>
<dbReference type="Pfam" id="PF13193">
    <property type="entry name" value="AMP-binding_C"/>
    <property type="match status" value="1"/>
</dbReference>
<dbReference type="InterPro" id="IPR025110">
    <property type="entry name" value="AMP-bd_C"/>
</dbReference>
<dbReference type="PANTHER" id="PTHR43767">
    <property type="entry name" value="LONG-CHAIN-FATTY-ACID--COA LIGASE"/>
    <property type="match status" value="1"/>
</dbReference>
<dbReference type="RefSeq" id="WP_188761945.1">
    <property type="nucleotide sequence ID" value="NZ_BMJM01000003.1"/>
</dbReference>
<organism evidence="3 4">
    <name type="scientific">Sandarakinorhabdus glacialis</name>
    <dbReference type="NCBI Taxonomy" id="1614636"/>
    <lineage>
        <taxon>Bacteria</taxon>
        <taxon>Pseudomonadati</taxon>
        <taxon>Pseudomonadota</taxon>
        <taxon>Alphaproteobacteria</taxon>
        <taxon>Sphingomonadales</taxon>
        <taxon>Sphingosinicellaceae</taxon>
        <taxon>Sandarakinorhabdus</taxon>
    </lineage>
</organism>
<reference evidence="3" key="2">
    <citation type="submission" date="2020-09" db="EMBL/GenBank/DDBJ databases">
        <authorList>
            <person name="Sun Q."/>
            <person name="Zhou Y."/>
        </authorList>
    </citation>
    <scope>NUCLEOTIDE SEQUENCE</scope>
    <source>
        <strain evidence="3">CGMCC 1.15519</strain>
    </source>
</reference>
<comment type="caution">
    <text evidence="3">The sequence shown here is derived from an EMBL/GenBank/DDBJ whole genome shotgun (WGS) entry which is preliminary data.</text>
</comment>
<dbReference type="SUPFAM" id="SSF56801">
    <property type="entry name" value="Acetyl-CoA synthetase-like"/>
    <property type="match status" value="1"/>
</dbReference>
<dbReference type="NCBIfam" id="NF005863">
    <property type="entry name" value="PRK07798.1"/>
    <property type="match status" value="1"/>
</dbReference>
<dbReference type="InterPro" id="IPR045851">
    <property type="entry name" value="AMP-bd_C_sf"/>
</dbReference>
<dbReference type="InterPro" id="IPR050237">
    <property type="entry name" value="ATP-dep_AMP-bd_enzyme"/>
</dbReference>
<dbReference type="PROSITE" id="PS00455">
    <property type="entry name" value="AMP_BINDING"/>
    <property type="match status" value="1"/>
</dbReference>
<dbReference type="InterPro" id="IPR000873">
    <property type="entry name" value="AMP-dep_synth/lig_dom"/>
</dbReference>
<evidence type="ECO:0000313" key="3">
    <source>
        <dbReference type="EMBL" id="GGE06542.1"/>
    </source>
</evidence>
<accession>A0A917E7F4</accession>
<dbReference type="Pfam" id="PF00501">
    <property type="entry name" value="AMP-binding"/>
    <property type="match status" value="1"/>
</dbReference>
<proteinExistence type="predicted"/>
<dbReference type="InterPro" id="IPR020845">
    <property type="entry name" value="AMP-binding_CS"/>
</dbReference>
<feature type="domain" description="AMP-binding enzyme C-terminal" evidence="2">
    <location>
        <begin position="438"/>
        <end position="511"/>
    </location>
</feature>
<protein>
    <submittedName>
        <fullName evidence="3">Acyl-CoA synthetase</fullName>
    </submittedName>
</protein>
<keyword evidence="4" id="KW-1185">Reference proteome</keyword>
<dbReference type="PANTHER" id="PTHR43767:SF1">
    <property type="entry name" value="NONRIBOSOMAL PEPTIDE SYNTHASE PES1 (EUROFUNG)-RELATED"/>
    <property type="match status" value="1"/>
</dbReference>
<reference evidence="3" key="1">
    <citation type="journal article" date="2014" name="Int. J. Syst. Evol. Microbiol.">
        <title>Complete genome sequence of Corynebacterium casei LMG S-19264T (=DSM 44701T), isolated from a smear-ripened cheese.</title>
        <authorList>
            <consortium name="US DOE Joint Genome Institute (JGI-PGF)"/>
            <person name="Walter F."/>
            <person name="Albersmeier A."/>
            <person name="Kalinowski J."/>
            <person name="Ruckert C."/>
        </authorList>
    </citation>
    <scope>NUCLEOTIDE SEQUENCE</scope>
    <source>
        <strain evidence="3">CGMCC 1.15519</strain>
    </source>
</reference>
<dbReference type="EMBL" id="BMJM01000003">
    <property type="protein sequence ID" value="GGE06542.1"/>
    <property type="molecule type" value="Genomic_DNA"/>
</dbReference>
<evidence type="ECO:0000259" key="2">
    <source>
        <dbReference type="Pfam" id="PF13193"/>
    </source>
</evidence>
<dbReference type="InterPro" id="IPR042099">
    <property type="entry name" value="ANL_N_sf"/>
</dbReference>
<sequence>MTSGLSFGRIFAAIAAAVDPAQPATIHGDVVTTWGEFDQRTDALAAAYHAAGAVPGDRIAHLMRNSPAYCETTISGFKARLVHVNVNYRYTGEELFYILENSGASVLVYDAEFAGLIDSIRDRLGVKLFLQVGGETAGFAQDFDTVAASSEKLTPQDYRYEDMLFIYTGGTTGMPKGVMWEQGALWGIMAAGANPLGTPPQTLDEHLDNIRQGIGRNRSLVLPPLMHGTGMIIAISTLVRGGTVVTVPGDNFEPEQALAICAAQACDYAVIVGDAFARPLLRALDAGHGSIASLGVMISSGTMWSPETKAGLLRHAPAMMIVDALGSSEGLGLGTSMQNSDNAGAATKFVSDGNTLILGDDMKPVAPGVMGRVARAGLIPLGYWRDEEKSAKTFVTVGGVRYSLPGDFAIIEEDGSFTLLGRGSQCINTAGEKVFPEEVEETLKTHPAIDDALVFGVADEKWGQAVTAVVEAHAAVDIEALRAHCRVHLAGYKTPKRVIVVAKVPRAPNGKADYAAARLLAG</sequence>
<dbReference type="Gene3D" id="3.40.50.12780">
    <property type="entry name" value="N-terminal domain of ligase-like"/>
    <property type="match status" value="1"/>
</dbReference>
<feature type="domain" description="AMP-dependent synthetase/ligase" evidence="1">
    <location>
        <begin position="15"/>
        <end position="374"/>
    </location>
</feature>
<dbReference type="Gene3D" id="3.30.300.30">
    <property type="match status" value="1"/>
</dbReference>
<gene>
    <name evidence="3" type="ORF">GCM10011529_11170</name>
</gene>
<dbReference type="GO" id="GO:0016878">
    <property type="term" value="F:acid-thiol ligase activity"/>
    <property type="evidence" value="ECO:0007669"/>
    <property type="project" value="UniProtKB-ARBA"/>
</dbReference>
<dbReference type="Proteomes" id="UP000635071">
    <property type="component" value="Unassembled WGS sequence"/>
</dbReference>
<name>A0A917E7F4_9SPHN</name>
<evidence type="ECO:0000313" key="4">
    <source>
        <dbReference type="Proteomes" id="UP000635071"/>
    </source>
</evidence>
<dbReference type="AlphaFoldDB" id="A0A917E7F4"/>